<feature type="domain" description="DUF1206" evidence="3">
    <location>
        <begin position="90"/>
        <end position="160"/>
    </location>
</feature>
<evidence type="ECO:0000259" key="3">
    <source>
        <dbReference type="Pfam" id="PF06724"/>
    </source>
</evidence>
<name>A0A167L3R0_PHYB8</name>
<feature type="transmembrane region" description="Helical" evidence="2">
    <location>
        <begin position="232"/>
        <end position="253"/>
    </location>
</feature>
<evidence type="ECO:0000256" key="2">
    <source>
        <dbReference type="SAM" id="Phobius"/>
    </source>
</evidence>
<dbReference type="InParanoid" id="A0A167L3R0"/>
<dbReference type="Proteomes" id="UP000077315">
    <property type="component" value="Unassembled WGS sequence"/>
</dbReference>
<evidence type="ECO:0000256" key="1">
    <source>
        <dbReference type="SAM" id="MobiDB-lite"/>
    </source>
</evidence>
<feature type="transmembrane region" description="Helical" evidence="2">
    <location>
        <begin position="174"/>
        <end position="194"/>
    </location>
</feature>
<evidence type="ECO:0000313" key="5">
    <source>
        <dbReference type="Proteomes" id="UP000077315"/>
    </source>
</evidence>
<feature type="transmembrane region" description="Helical" evidence="2">
    <location>
        <begin position="96"/>
        <end position="114"/>
    </location>
</feature>
<keyword evidence="2" id="KW-0472">Membrane</keyword>
<organism evidence="4 5">
    <name type="scientific">Phycomyces blakesleeanus (strain ATCC 8743b / DSM 1359 / FGSC 10004 / NBRC 33097 / NRRL 1555)</name>
    <dbReference type="NCBI Taxonomy" id="763407"/>
    <lineage>
        <taxon>Eukaryota</taxon>
        <taxon>Fungi</taxon>
        <taxon>Fungi incertae sedis</taxon>
        <taxon>Mucoromycota</taxon>
        <taxon>Mucoromycotina</taxon>
        <taxon>Mucoromycetes</taxon>
        <taxon>Mucorales</taxon>
        <taxon>Phycomycetaceae</taxon>
        <taxon>Phycomyces</taxon>
    </lineage>
</organism>
<feature type="transmembrane region" description="Helical" evidence="2">
    <location>
        <begin position="273"/>
        <end position="297"/>
    </location>
</feature>
<sequence length="480" mass="53752">MYNELTYTPLMDHSSPLEILDLQFGAYVNDLFGLKRHPTEDLVQVPKITIPADANLSPRQITIKKYWERFKRPIGVPLNHYTYVKVLGRVGFVSKGIVYAVMGGMCISTAAHLDPEVDGLQSPMGVFIYLGLFSIGTPLLIIMLIGISFYSTWRFWEGSYGQGGDKTQSAFKNFFRCRLSPIVSGCVYIVYLTYIGKLLAKTREERIALGDVTSDDCFPACWGHSEHWYKKAAVVIFGMAFLIACITQLQNVFTKRWHNDLMVHHCTRIEKWVMITLGHLGFLARAGVFMFVGVYMFKVSRHDIEVKHDSFADAINQANNVKGGAVLLWLLGIGLIFFGVFAAGNAYYKYYPTPPPHRQAFYLEDSELHFEPKPKTAEEELTAVIVEIPEATSAKQNTPPMSEIVTPNNNYPSGSSDKNPISIATTETMSISASQTTEDSDVTSIPSPVEESVVSPGAPLMIPERPPSPWESTGRYRMRK</sequence>
<reference evidence="5" key="1">
    <citation type="submission" date="2015-06" db="EMBL/GenBank/DDBJ databases">
        <title>Expansion of signal transduction pathways in fungi by whole-genome duplication.</title>
        <authorList>
            <consortium name="DOE Joint Genome Institute"/>
            <person name="Corrochano L.M."/>
            <person name="Kuo A."/>
            <person name="Marcet-Houben M."/>
            <person name="Polaino S."/>
            <person name="Salamov A."/>
            <person name="Villalobos J.M."/>
            <person name="Alvarez M.I."/>
            <person name="Avalos J."/>
            <person name="Benito E.P."/>
            <person name="Benoit I."/>
            <person name="Burger G."/>
            <person name="Camino L.P."/>
            <person name="Canovas D."/>
            <person name="Cerda-Olmedo E."/>
            <person name="Cheng J.-F."/>
            <person name="Dominguez A."/>
            <person name="Elias M."/>
            <person name="Eslava A.P."/>
            <person name="Glaser F."/>
            <person name="Grimwood J."/>
            <person name="Gutierrez G."/>
            <person name="Heitman J."/>
            <person name="Henrissat B."/>
            <person name="Iturriaga E.A."/>
            <person name="Lang B.F."/>
            <person name="Lavin J.L."/>
            <person name="Lee S."/>
            <person name="Li W."/>
            <person name="Lindquist E."/>
            <person name="Lopez-Garcia S."/>
            <person name="Luque E.M."/>
            <person name="Marcos A.T."/>
            <person name="Martin J."/>
            <person name="McCluskey K."/>
            <person name="Medina H.R."/>
            <person name="Miralles-Duran A."/>
            <person name="Miyazaki A."/>
            <person name="Munoz-Torres E."/>
            <person name="Oguiza J.A."/>
            <person name="Ohm R."/>
            <person name="Olmedo M."/>
            <person name="Orejas M."/>
            <person name="Ortiz-Castellanos L."/>
            <person name="Pisabarro A.G."/>
            <person name="Rodriguez-Romero J."/>
            <person name="Ruiz-Herrera J."/>
            <person name="Ruiz-Vazquez R."/>
            <person name="Sanz C."/>
            <person name="Schackwitz W."/>
            <person name="Schmutz J."/>
            <person name="Shahriari M."/>
            <person name="Shelest E."/>
            <person name="Silva-Franco F."/>
            <person name="Soanes D."/>
            <person name="Syed K."/>
            <person name="Tagua V.G."/>
            <person name="Talbot N.J."/>
            <person name="Thon M."/>
            <person name="De vries R.P."/>
            <person name="Wiebenga A."/>
            <person name="Yadav J.S."/>
            <person name="Braun E.L."/>
            <person name="Baker S."/>
            <person name="Garre V."/>
            <person name="Horwitz B."/>
            <person name="Torres-Martinez S."/>
            <person name="Idnurm A."/>
            <person name="Herrera-Estrella A."/>
            <person name="Gabaldon T."/>
            <person name="Grigoriev I.V."/>
        </authorList>
    </citation>
    <scope>NUCLEOTIDE SEQUENCE [LARGE SCALE GENOMIC DNA]</scope>
    <source>
        <strain evidence="5">NRRL 1555(-)</strain>
    </source>
</reference>
<keyword evidence="5" id="KW-1185">Reference proteome</keyword>
<keyword evidence="2" id="KW-1133">Transmembrane helix</keyword>
<dbReference type="InterPro" id="IPR009597">
    <property type="entry name" value="DUF1206"/>
</dbReference>
<evidence type="ECO:0000313" key="4">
    <source>
        <dbReference type="EMBL" id="OAD69527.1"/>
    </source>
</evidence>
<dbReference type="GeneID" id="28993160"/>
<dbReference type="EMBL" id="KV440991">
    <property type="protein sequence ID" value="OAD69527.1"/>
    <property type="molecule type" value="Genomic_DNA"/>
</dbReference>
<protein>
    <recommendedName>
        <fullName evidence="3">DUF1206 domain-containing protein</fullName>
    </recommendedName>
</protein>
<keyword evidence="2" id="KW-0812">Transmembrane</keyword>
<feature type="region of interest" description="Disordered" evidence="1">
    <location>
        <begin position="395"/>
        <end position="480"/>
    </location>
</feature>
<feature type="compositionally biased region" description="Polar residues" evidence="1">
    <location>
        <begin position="395"/>
        <end position="445"/>
    </location>
</feature>
<dbReference type="AlphaFoldDB" id="A0A167L3R0"/>
<dbReference type="RefSeq" id="XP_018287567.1">
    <property type="nucleotide sequence ID" value="XM_018432254.1"/>
</dbReference>
<proteinExistence type="predicted"/>
<dbReference type="VEuPathDB" id="FungiDB:PHYBLDRAFT_149317"/>
<feature type="transmembrane region" description="Helical" evidence="2">
    <location>
        <begin position="326"/>
        <end position="348"/>
    </location>
</feature>
<dbReference type="Pfam" id="PF06724">
    <property type="entry name" value="DUF1206"/>
    <property type="match status" value="2"/>
</dbReference>
<feature type="transmembrane region" description="Helical" evidence="2">
    <location>
        <begin position="126"/>
        <end position="153"/>
    </location>
</feature>
<feature type="compositionally biased region" description="Low complexity" evidence="1">
    <location>
        <begin position="446"/>
        <end position="456"/>
    </location>
</feature>
<gene>
    <name evidence="4" type="ORF">PHYBLDRAFT_149317</name>
</gene>
<accession>A0A167L3R0</accession>
<dbReference type="OrthoDB" id="18869at2759"/>
<feature type="domain" description="DUF1206" evidence="3">
    <location>
        <begin position="280"/>
        <end position="349"/>
    </location>
</feature>